<comment type="caution">
    <text evidence="1">The sequence shown here is derived from an EMBL/GenBank/DDBJ whole genome shotgun (WGS) entry which is preliminary data.</text>
</comment>
<dbReference type="Proteomes" id="UP001070176">
    <property type="component" value="Unassembled WGS sequence"/>
</dbReference>
<accession>A0ABT3Y4J8</accession>
<organism evidence="1 2">
    <name type="scientific">Chryseobacterium luquanense</name>
    <dbReference type="NCBI Taxonomy" id="2983766"/>
    <lineage>
        <taxon>Bacteria</taxon>
        <taxon>Pseudomonadati</taxon>
        <taxon>Bacteroidota</taxon>
        <taxon>Flavobacteriia</taxon>
        <taxon>Flavobacteriales</taxon>
        <taxon>Weeksellaceae</taxon>
        <taxon>Chryseobacterium group</taxon>
        <taxon>Chryseobacterium</taxon>
    </lineage>
</organism>
<proteinExistence type="predicted"/>
<sequence length="79" mass="9438">MTPEIQNFFNSFKNKPSVDYSIADLMENYKKITFKELLKEHNHEVWKKCKCGNEEDLRMRWDCSECGAVLFKPKEFKNG</sequence>
<reference evidence="1" key="1">
    <citation type="submission" date="2022-10" db="EMBL/GenBank/DDBJ databases">
        <title>Chryseobacterium sp. nov., a novel bacterial species.</title>
        <authorList>
            <person name="Cao Y."/>
        </authorList>
    </citation>
    <scope>NUCLEOTIDE SEQUENCE</scope>
    <source>
        <strain evidence="1">KC 927</strain>
    </source>
</reference>
<evidence type="ECO:0008006" key="3">
    <source>
        <dbReference type="Google" id="ProtNLM"/>
    </source>
</evidence>
<protein>
    <recommendedName>
        <fullName evidence="3">Transposase zinc-ribbon domain-containing protein</fullName>
    </recommendedName>
</protein>
<evidence type="ECO:0000313" key="2">
    <source>
        <dbReference type="Proteomes" id="UP001070176"/>
    </source>
</evidence>
<dbReference type="EMBL" id="JAOVZV010000014">
    <property type="protein sequence ID" value="MCX8533063.1"/>
    <property type="molecule type" value="Genomic_DNA"/>
</dbReference>
<name>A0ABT3Y4J8_9FLAO</name>
<evidence type="ECO:0000313" key="1">
    <source>
        <dbReference type="EMBL" id="MCX8533063.1"/>
    </source>
</evidence>
<dbReference type="RefSeq" id="WP_267281584.1">
    <property type="nucleotide sequence ID" value="NZ_JAOVZV010000014.1"/>
</dbReference>
<gene>
    <name evidence="1" type="ORF">OEA66_11950</name>
</gene>
<keyword evidence="2" id="KW-1185">Reference proteome</keyword>